<feature type="compositionally biased region" description="Basic and acidic residues" evidence="17">
    <location>
        <begin position="42"/>
        <end position="64"/>
    </location>
</feature>
<dbReference type="Pfam" id="PF22675">
    <property type="entry name" value="KH-I_KHDC4-BBP"/>
    <property type="match status" value="1"/>
</dbReference>
<reference evidence="19 20" key="1">
    <citation type="submission" date="2014-04" db="EMBL/GenBank/DDBJ databases">
        <authorList>
            <consortium name="DOE Joint Genome Institute"/>
            <person name="Kuo A."/>
            <person name="Zuccaro A."/>
            <person name="Kohler A."/>
            <person name="Nagy L.G."/>
            <person name="Floudas D."/>
            <person name="Copeland A."/>
            <person name="Barry K.W."/>
            <person name="Cichocki N."/>
            <person name="Veneault-Fourrey C."/>
            <person name="LaButti K."/>
            <person name="Lindquist E.A."/>
            <person name="Lipzen A."/>
            <person name="Lundell T."/>
            <person name="Morin E."/>
            <person name="Murat C."/>
            <person name="Sun H."/>
            <person name="Tunlid A."/>
            <person name="Henrissat B."/>
            <person name="Grigoriev I.V."/>
            <person name="Hibbett D.S."/>
            <person name="Martin F."/>
            <person name="Nordberg H.P."/>
            <person name="Cantor M.N."/>
            <person name="Hua S.X."/>
        </authorList>
    </citation>
    <scope>NUCLEOTIDE SEQUENCE [LARGE SCALE GENOMIC DNA]</scope>
    <source>
        <strain evidence="19 20">MAFF 305830</strain>
    </source>
</reference>
<dbReference type="GO" id="GO:0008270">
    <property type="term" value="F:zinc ion binding"/>
    <property type="evidence" value="ECO:0007669"/>
    <property type="project" value="UniProtKB-UniRule"/>
</dbReference>
<dbReference type="FunFam" id="4.10.60.10:FF:000030">
    <property type="entry name" value="Branchpoint-bridging protein"/>
    <property type="match status" value="1"/>
</dbReference>
<evidence type="ECO:0000256" key="11">
    <source>
        <dbReference type="ARBA" id="ARBA00023187"/>
    </source>
</evidence>
<evidence type="ECO:0000256" key="2">
    <source>
        <dbReference type="ARBA" id="ARBA00010382"/>
    </source>
</evidence>
<keyword evidence="20" id="KW-1185">Reference proteome</keyword>
<dbReference type="InterPro" id="IPR036612">
    <property type="entry name" value="KH_dom_type_1_sf"/>
</dbReference>
<dbReference type="GO" id="GO:0003729">
    <property type="term" value="F:mRNA binding"/>
    <property type="evidence" value="ECO:0007669"/>
    <property type="project" value="TreeGrafter"/>
</dbReference>
<dbReference type="InterPro" id="IPR036875">
    <property type="entry name" value="Znf_CCHC_sf"/>
</dbReference>
<dbReference type="Proteomes" id="UP000054097">
    <property type="component" value="Unassembled WGS sequence"/>
</dbReference>
<evidence type="ECO:0000256" key="4">
    <source>
        <dbReference type="ARBA" id="ARBA00022664"/>
    </source>
</evidence>
<feature type="region of interest" description="Disordered" evidence="17">
    <location>
        <begin position="127"/>
        <end position="152"/>
    </location>
</feature>
<keyword evidence="8 14" id="KW-0863">Zinc-finger</keyword>
<dbReference type="OrthoDB" id="6777263at2759"/>
<dbReference type="HOGENOM" id="CLU_016864_3_1_1"/>
<comment type="function">
    <text evidence="13 16">Necessary for the splicing of pre-mRNA. Has a role in the recognition of the branch site (5'-UACUAAC-3'), the pyrimidine tract and the 3'-splice site at the 3'-end of introns.</text>
</comment>
<comment type="similarity">
    <text evidence="2 16">Belongs to the BBP/SF1 family.</text>
</comment>
<feature type="compositionally biased region" description="Gly residues" evidence="17">
    <location>
        <begin position="464"/>
        <end position="475"/>
    </location>
</feature>
<keyword evidence="9 16" id="KW-0862">Zinc</keyword>
<dbReference type="SUPFAM" id="SSF57756">
    <property type="entry name" value="Retrovirus zinc finger-like domains"/>
    <property type="match status" value="1"/>
</dbReference>
<dbReference type="InterPro" id="IPR055256">
    <property type="entry name" value="KH_1_KHDC4/BBP-like"/>
</dbReference>
<organism evidence="19 20">
    <name type="scientific">Serendipita vermifera MAFF 305830</name>
    <dbReference type="NCBI Taxonomy" id="933852"/>
    <lineage>
        <taxon>Eukaryota</taxon>
        <taxon>Fungi</taxon>
        <taxon>Dikarya</taxon>
        <taxon>Basidiomycota</taxon>
        <taxon>Agaricomycotina</taxon>
        <taxon>Agaricomycetes</taxon>
        <taxon>Sebacinales</taxon>
        <taxon>Serendipitaceae</taxon>
        <taxon>Serendipita</taxon>
    </lineage>
</organism>
<evidence type="ECO:0000313" key="19">
    <source>
        <dbReference type="EMBL" id="KIM25989.1"/>
    </source>
</evidence>
<accession>A0A0C3B1A9</accession>
<dbReference type="InterPro" id="IPR004087">
    <property type="entry name" value="KH_dom"/>
</dbReference>
<feature type="region of interest" description="Disordered" evidence="17">
    <location>
        <begin position="414"/>
        <end position="475"/>
    </location>
</feature>
<comment type="subcellular location">
    <subcellularLocation>
        <location evidence="1 16">Nucleus</location>
    </subcellularLocation>
</comment>
<dbReference type="Gene3D" id="3.30.1370.10">
    <property type="entry name" value="K Homology domain, type 1"/>
    <property type="match status" value="1"/>
</dbReference>
<dbReference type="InterPro" id="IPR045071">
    <property type="entry name" value="BBP-like"/>
</dbReference>
<keyword evidence="6 16" id="KW-0747">Spliceosome</keyword>
<feature type="region of interest" description="Disordered" evidence="17">
    <location>
        <begin position="1"/>
        <end position="86"/>
    </location>
</feature>
<sequence>MSWRAVKTTGTNDIPLGASRRFGAAPVEDAAPPQLAAPSPHDFSRSRFQDSDPRERGRSQEDQRSSTPTSQEPRKRRSRWGEASQKVELPGLPTAISSTNISQAQLDNYAIQLRLEEINRKLRLNDYVPSERERSPSPPPTYDSHGRRTNTREVRYKKKLEEERVRLVEKALQIDPNFRPPVEYHQQKRSLRPQDKVYIPVKEFPEINFFGLLVGPRGNSLKKMEKDSGAKISIRGKGSVKEGKGRPDGFADDSEEDLHCLITADSEEKVRACVRLINKVIETAASTPEGQNDHKRNQLRELAALNGTLRDDENQICQNCGGVGHRKYECPEQRNFTANIICRICGSAGHMARDCTQRPNPNGAMPGPGGPGQFGPGNGAMVRGSAGGGGFVDSEFENLMAELGETAAAASAGSGAAPWARDGGAPEIPAGGTSIPPWRRPEVWLQPSGGGGGGQRPQQNQQGYPGGYPQGYGQQGYAGYGSNPWQAAGYSQQGYAGYYQA</sequence>
<evidence type="ECO:0000256" key="7">
    <source>
        <dbReference type="ARBA" id="ARBA00022737"/>
    </source>
</evidence>
<evidence type="ECO:0000256" key="14">
    <source>
        <dbReference type="PROSITE-ProRule" id="PRU00047"/>
    </source>
</evidence>
<dbReference type="InterPro" id="IPR047086">
    <property type="entry name" value="SF1-HH_sf"/>
</dbReference>
<evidence type="ECO:0000256" key="15">
    <source>
        <dbReference type="PROSITE-ProRule" id="PRU00117"/>
    </source>
</evidence>
<dbReference type="GO" id="GO:0048024">
    <property type="term" value="P:regulation of mRNA splicing, via spliceosome"/>
    <property type="evidence" value="ECO:0007669"/>
    <property type="project" value="TreeGrafter"/>
</dbReference>
<name>A0A0C3B1A9_SERVB</name>
<evidence type="ECO:0000256" key="10">
    <source>
        <dbReference type="ARBA" id="ARBA00022884"/>
    </source>
</evidence>
<dbReference type="PROSITE" id="PS50158">
    <property type="entry name" value="ZF_CCHC"/>
    <property type="match status" value="2"/>
</dbReference>
<evidence type="ECO:0000256" key="6">
    <source>
        <dbReference type="ARBA" id="ARBA00022728"/>
    </source>
</evidence>
<keyword evidence="4 16" id="KW-0507">mRNA processing</keyword>
<keyword evidence="10 15" id="KW-0694">RNA-binding</keyword>
<keyword evidence="11 16" id="KW-0508">mRNA splicing</keyword>
<keyword evidence="7" id="KW-0677">Repeat</keyword>
<dbReference type="GO" id="GO:0005829">
    <property type="term" value="C:cytosol"/>
    <property type="evidence" value="ECO:0007669"/>
    <property type="project" value="UniProtKB-ARBA"/>
</dbReference>
<dbReference type="Gene3D" id="4.10.60.10">
    <property type="entry name" value="Zinc finger, CCHC-type"/>
    <property type="match status" value="1"/>
</dbReference>
<dbReference type="Pfam" id="PF16275">
    <property type="entry name" value="SF1-HH"/>
    <property type="match status" value="1"/>
</dbReference>
<dbReference type="GO" id="GO:0000398">
    <property type="term" value="P:mRNA splicing, via spliceosome"/>
    <property type="evidence" value="ECO:0007669"/>
    <property type="project" value="UniProtKB-UniRule"/>
</dbReference>
<evidence type="ECO:0000256" key="1">
    <source>
        <dbReference type="ARBA" id="ARBA00004123"/>
    </source>
</evidence>
<proteinExistence type="inferred from homology"/>
<dbReference type="Pfam" id="PF00098">
    <property type="entry name" value="zf-CCHC"/>
    <property type="match status" value="2"/>
</dbReference>
<protein>
    <recommendedName>
        <fullName evidence="3 16">Branchpoint-bridging protein</fullName>
    </recommendedName>
</protein>
<dbReference type="PANTHER" id="PTHR11208:SF45">
    <property type="entry name" value="SPLICING FACTOR 1"/>
    <property type="match status" value="1"/>
</dbReference>
<dbReference type="SUPFAM" id="SSF54791">
    <property type="entry name" value="Eukaryotic type KH-domain (KH-domain type I)"/>
    <property type="match status" value="1"/>
</dbReference>
<dbReference type="FunFam" id="3.30.1370.10:FF:000024">
    <property type="entry name" value="Branchpoint-bridging protein-like protein"/>
    <property type="match status" value="1"/>
</dbReference>
<dbReference type="GO" id="GO:0000243">
    <property type="term" value="C:commitment complex"/>
    <property type="evidence" value="ECO:0007669"/>
    <property type="project" value="UniProtKB-ARBA"/>
</dbReference>
<evidence type="ECO:0000256" key="16">
    <source>
        <dbReference type="RuleBase" id="RU367126"/>
    </source>
</evidence>
<evidence type="ECO:0000313" key="20">
    <source>
        <dbReference type="Proteomes" id="UP000054097"/>
    </source>
</evidence>
<evidence type="ECO:0000256" key="12">
    <source>
        <dbReference type="ARBA" id="ARBA00023242"/>
    </source>
</evidence>
<dbReference type="AlphaFoldDB" id="A0A0C3B1A9"/>
<dbReference type="CDD" id="cd02395">
    <property type="entry name" value="KH-I_BBP"/>
    <property type="match status" value="1"/>
</dbReference>
<feature type="region of interest" description="Disordered" evidence="17">
    <location>
        <begin position="359"/>
        <end position="386"/>
    </location>
</feature>
<dbReference type="InterPro" id="IPR001878">
    <property type="entry name" value="Znf_CCHC"/>
</dbReference>
<keyword evidence="12 16" id="KW-0539">Nucleus</keyword>
<feature type="domain" description="CCHC-type" evidence="18">
    <location>
        <begin position="317"/>
        <end position="332"/>
    </location>
</feature>
<feature type="compositionally biased region" description="Gly residues" evidence="17">
    <location>
        <begin position="366"/>
        <end position="378"/>
    </location>
</feature>
<dbReference type="SMART" id="SM00343">
    <property type="entry name" value="ZnF_C2HC"/>
    <property type="match status" value="2"/>
</dbReference>
<evidence type="ECO:0000256" key="17">
    <source>
        <dbReference type="SAM" id="MobiDB-lite"/>
    </source>
</evidence>
<dbReference type="STRING" id="933852.A0A0C3B1A9"/>
<evidence type="ECO:0000256" key="5">
    <source>
        <dbReference type="ARBA" id="ARBA00022723"/>
    </source>
</evidence>
<dbReference type="GO" id="GO:0045131">
    <property type="term" value="F:pre-mRNA branch point binding"/>
    <property type="evidence" value="ECO:0007669"/>
    <property type="project" value="UniProtKB-UniRule"/>
</dbReference>
<reference evidence="20" key="2">
    <citation type="submission" date="2015-01" db="EMBL/GenBank/DDBJ databases">
        <title>Evolutionary Origins and Diversification of the Mycorrhizal Mutualists.</title>
        <authorList>
            <consortium name="DOE Joint Genome Institute"/>
            <consortium name="Mycorrhizal Genomics Consortium"/>
            <person name="Kohler A."/>
            <person name="Kuo A."/>
            <person name="Nagy L.G."/>
            <person name="Floudas D."/>
            <person name="Copeland A."/>
            <person name="Barry K.W."/>
            <person name="Cichocki N."/>
            <person name="Veneault-Fourrey C."/>
            <person name="LaButti K."/>
            <person name="Lindquist E.A."/>
            <person name="Lipzen A."/>
            <person name="Lundell T."/>
            <person name="Morin E."/>
            <person name="Murat C."/>
            <person name="Riley R."/>
            <person name="Ohm R."/>
            <person name="Sun H."/>
            <person name="Tunlid A."/>
            <person name="Henrissat B."/>
            <person name="Grigoriev I.V."/>
            <person name="Hibbett D.S."/>
            <person name="Martin F."/>
        </authorList>
    </citation>
    <scope>NUCLEOTIDE SEQUENCE [LARGE SCALE GENOMIC DNA]</scope>
    <source>
        <strain evidence="20">MAFF 305830</strain>
    </source>
</reference>
<dbReference type="SMART" id="SM00322">
    <property type="entry name" value="KH"/>
    <property type="match status" value="1"/>
</dbReference>
<gene>
    <name evidence="19" type="ORF">M408DRAFT_330777</name>
</gene>
<dbReference type="PROSITE" id="PS50084">
    <property type="entry name" value="KH_TYPE_1"/>
    <property type="match status" value="1"/>
</dbReference>
<evidence type="ECO:0000256" key="3">
    <source>
        <dbReference type="ARBA" id="ARBA00017984"/>
    </source>
</evidence>
<feature type="domain" description="CCHC-type" evidence="18">
    <location>
        <begin position="342"/>
        <end position="357"/>
    </location>
</feature>
<evidence type="ECO:0000259" key="18">
    <source>
        <dbReference type="PROSITE" id="PS50158"/>
    </source>
</evidence>
<evidence type="ECO:0000256" key="13">
    <source>
        <dbReference type="ARBA" id="ARBA00053279"/>
    </source>
</evidence>
<keyword evidence="5 16" id="KW-0479">Metal-binding</keyword>
<dbReference type="Gene3D" id="6.10.140.1790">
    <property type="match status" value="1"/>
</dbReference>
<evidence type="ECO:0000256" key="9">
    <source>
        <dbReference type="ARBA" id="ARBA00022833"/>
    </source>
</evidence>
<dbReference type="InterPro" id="IPR032570">
    <property type="entry name" value="SF1-HH"/>
</dbReference>
<dbReference type="PANTHER" id="PTHR11208">
    <property type="entry name" value="RNA-BINDING PROTEIN RELATED"/>
    <property type="match status" value="1"/>
</dbReference>
<dbReference type="EMBL" id="KN824309">
    <property type="protein sequence ID" value="KIM25989.1"/>
    <property type="molecule type" value="Genomic_DNA"/>
</dbReference>
<evidence type="ECO:0000256" key="8">
    <source>
        <dbReference type="ARBA" id="ARBA00022771"/>
    </source>
</evidence>